<sequence>MDQFCHILSPAFYRLPIMSKKCNTCGKAVYAMEEVKALGQSYHKPCLKCKTCAKNLRDGNWNDSGGQVYCNQCYEKNFVDDETKQLVADMENTYAKKVHGTGKAMPGLASGKPSPPIKSTSTAHRPAPPPPSAAAPTSPRKGLPTGLLSAINAQGGQRRSWAYGGWKMRPSTCILFCLLFIISAQAKLEVIDWFDASIYPWSSEGSETGTGTISLRQNAQEECNIELKAEFRHFSTNTFISSVFFTIGSNYTGNQVLLDGCGDENAAALKFTGASKIPKVKINDTCLNLPNVTIDALVGGFIGIGGISMCSNTPSIDHFLYYGVIPSYPGFLPKKVANAVCFPEHLDVDKPEIPNLPKQINVNFYEDSAAETPTVDTAAETPTVDTAPTVETTPTERKRDDHITCNCSISAIAGTDWSCSQEECMDFYPGDNRIITPTNSTYSRYSCVFTRTSFHVIDIADDHPAPSSSGEASPTTASSSSDGTSSVEATPSAPSTDETAAMTSNAQTSSVVNTSVEERETAINVTTTADAKGETTAAVPQPTDDQVAGSDKTVTSAAPTSTSEDARDDDPPSRNSLVVGIIFASLILSGMVILMIRKNKITSRSDGFKRMYGEF</sequence>
<dbReference type="GO" id="GO:0005737">
    <property type="term" value="C:cytoplasm"/>
    <property type="evidence" value="ECO:0007669"/>
    <property type="project" value="TreeGrafter"/>
</dbReference>
<gene>
    <name evidence="11" type="ORF">PROFUN_15040</name>
</gene>
<feature type="region of interest" description="Disordered" evidence="8">
    <location>
        <begin position="101"/>
        <end position="147"/>
    </location>
</feature>
<evidence type="ECO:0000256" key="2">
    <source>
        <dbReference type="ARBA" id="ARBA00022723"/>
    </source>
</evidence>
<dbReference type="Proteomes" id="UP000241769">
    <property type="component" value="Unassembled WGS sequence"/>
</dbReference>
<keyword evidence="4 7" id="KW-0862">Zinc</keyword>
<dbReference type="PROSITE" id="PS00478">
    <property type="entry name" value="LIM_DOMAIN_1"/>
    <property type="match status" value="1"/>
</dbReference>
<dbReference type="GO" id="GO:0030036">
    <property type="term" value="P:actin cytoskeleton organization"/>
    <property type="evidence" value="ECO:0007669"/>
    <property type="project" value="TreeGrafter"/>
</dbReference>
<feature type="domain" description="LIM zinc-binding" evidence="10">
    <location>
        <begin position="20"/>
        <end position="80"/>
    </location>
</feature>
<keyword evidence="12" id="KW-1185">Reference proteome</keyword>
<dbReference type="InParanoid" id="A0A2P6MZM1"/>
<dbReference type="AlphaFoldDB" id="A0A2P6MZM1"/>
<evidence type="ECO:0000256" key="3">
    <source>
        <dbReference type="ARBA" id="ARBA00022737"/>
    </source>
</evidence>
<organism evidence="11 12">
    <name type="scientific">Planoprotostelium fungivorum</name>
    <dbReference type="NCBI Taxonomy" id="1890364"/>
    <lineage>
        <taxon>Eukaryota</taxon>
        <taxon>Amoebozoa</taxon>
        <taxon>Evosea</taxon>
        <taxon>Variosea</taxon>
        <taxon>Cavosteliida</taxon>
        <taxon>Cavosteliaceae</taxon>
        <taxon>Planoprotostelium</taxon>
    </lineage>
</organism>
<dbReference type="GO" id="GO:0005634">
    <property type="term" value="C:nucleus"/>
    <property type="evidence" value="ECO:0007669"/>
    <property type="project" value="UniProtKB-SubCell"/>
</dbReference>
<dbReference type="SMART" id="SM00132">
    <property type="entry name" value="LIM"/>
    <property type="match status" value="1"/>
</dbReference>
<keyword evidence="5 7" id="KW-0440">LIM domain</keyword>
<dbReference type="PANTHER" id="PTHR24215:SF35">
    <property type="entry name" value="MUSCLE LIM PROTEIN MLP84B"/>
    <property type="match status" value="1"/>
</dbReference>
<dbReference type="SUPFAM" id="SSF57716">
    <property type="entry name" value="Glucocorticoid receptor-like (DNA-binding domain)"/>
    <property type="match status" value="2"/>
</dbReference>
<keyword evidence="9" id="KW-0812">Transmembrane</keyword>
<evidence type="ECO:0000256" key="9">
    <source>
        <dbReference type="SAM" id="Phobius"/>
    </source>
</evidence>
<evidence type="ECO:0000259" key="10">
    <source>
        <dbReference type="PROSITE" id="PS50023"/>
    </source>
</evidence>
<keyword evidence="3" id="KW-0677">Repeat</keyword>
<evidence type="ECO:0000313" key="11">
    <source>
        <dbReference type="EMBL" id="PRP77159.1"/>
    </source>
</evidence>
<evidence type="ECO:0000256" key="8">
    <source>
        <dbReference type="SAM" id="MobiDB-lite"/>
    </source>
</evidence>
<keyword evidence="9" id="KW-0472">Membrane</keyword>
<evidence type="ECO:0000256" key="5">
    <source>
        <dbReference type="ARBA" id="ARBA00023038"/>
    </source>
</evidence>
<dbReference type="CDD" id="cd09401">
    <property type="entry name" value="LIM_TLP_like"/>
    <property type="match status" value="1"/>
</dbReference>
<evidence type="ECO:0000256" key="1">
    <source>
        <dbReference type="ARBA" id="ARBA00004123"/>
    </source>
</evidence>
<dbReference type="EMBL" id="MDYQ01000277">
    <property type="protein sequence ID" value="PRP77159.1"/>
    <property type="molecule type" value="Genomic_DNA"/>
</dbReference>
<evidence type="ECO:0000256" key="6">
    <source>
        <dbReference type="ARBA" id="ARBA00023242"/>
    </source>
</evidence>
<feature type="compositionally biased region" description="Low complexity" evidence="8">
    <location>
        <begin position="465"/>
        <end position="486"/>
    </location>
</feature>
<evidence type="ECO:0000313" key="12">
    <source>
        <dbReference type="Proteomes" id="UP000241769"/>
    </source>
</evidence>
<feature type="region of interest" description="Disordered" evidence="8">
    <location>
        <begin position="460"/>
        <end position="574"/>
    </location>
</feature>
<feature type="compositionally biased region" description="Polar residues" evidence="8">
    <location>
        <begin position="552"/>
        <end position="563"/>
    </location>
</feature>
<reference evidence="11 12" key="1">
    <citation type="journal article" date="2018" name="Genome Biol. Evol.">
        <title>Multiple Roots of Fruiting Body Formation in Amoebozoa.</title>
        <authorList>
            <person name="Hillmann F."/>
            <person name="Forbes G."/>
            <person name="Novohradska S."/>
            <person name="Ferling I."/>
            <person name="Riege K."/>
            <person name="Groth M."/>
            <person name="Westermann M."/>
            <person name="Marz M."/>
            <person name="Spaller T."/>
            <person name="Winckler T."/>
            <person name="Schaap P."/>
            <person name="Glockner G."/>
        </authorList>
    </citation>
    <scope>NUCLEOTIDE SEQUENCE [LARGE SCALE GENOMIC DNA]</scope>
    <source>
        <strain evidence="11 12">Jena</strain>
    </source>
</reference>
<dbReference type="PROSITE" id="PS50023">
    <property type="entry name" value="LIM_DOMAIN_2"/>
    <property type="match status" value="1"/>
</dbReference>
<dbReference type="InterPro" id="IPR001781">
    <property type="entry name" value="Znf_LIM"/>
</dbReference>
<protein>
    <submittedName>
        <fullName evidence="11">Cysteine and glycine-rich protein 2-like</fullName>
    </submittedName>
</protein>
<dbReference type="GO" id="GO:0046872">
    <property type="term" value="F:metal ion binding"/>
    <property type="evidence" value="ECO:0007669"/>
    <property type="project" value="UniProtKB-KW"/>
</dbReference>
<evidence type="ECO:0000256" key="4">
    <source>
        <dbReference type="ARBA" id="ARBA00022833"/>
    </source>
</evidence>
<dbReference type="Gene3D" id="2.10.110.10">
    <property type="entry name" value="Cysteine Rich Protein"/>
    <property type="match status" value="1"/>
</dbReference>
<proteinExistence type="predicted"/>
<dbReference type="OrthoDB" id="8062037at2759"/>
<dbReference type="FunFam" id="2.10.110.10:FF:000001">
    <property type="entry name" value="Cysteine and glycine-rich protein 1"/>
    <property type="match status" value="1"/>
</dbReference>
<comment type="caution">
    <text evidence="11">The sequence shown here is derived from an EMBL/GenBank/DDBJ whole genome shotgun (WGS) entry which is preliminary data.</text>
</comment>
<accession>A0A2P6MZM1</accession>
<dbReference type="Pfam" id="PF00412">
    <property type="entry name" value="LIM"/>
    <property type="match status" value="1"/>
</dbReference>
<keyword evidence="6" id="KW-0539">Nucleus</keyword>
<feature type="transmembrane region" description="Helical" evidence="9">
    <location>
        <begin position="577"/>
        <end position="596"/>
    </location>
</feature>
<evidence type="ECO:0000256" key="7">
    <source>
        <dbReference type="PROSITE-ProRule" id="PRU00125"/>
    </source>
</evidence>
<comment type="subcellular location">
    <subcellularLocation>
        <location evidence="1">Nucleus</location>
    </subcellularLocation>
</comment>
<keyword evidence="9" id="KW-1133">Transmembrane helix</keyword>
<feature type="compositionally biased region" description="Polar residues" evidence="8">
    <location>
        <begin position="487"/>
        <end position="515"/>
    </location>
</feature>
<keyword evidence="2 7" id="KW-0479">Metal-binding</keyword>
<dbReference type="PANTHER" id="PTHR24215">
    <property type="entry name" value="RHO-GTPASE-ACTIVATING PROTEIN LRG1"/>
    <property type="match status" value="1"/>
</dbReference>
<name>A0A2P6MZM1_9EUKA</name>